<keyword evidence="10" id="KW-1185">Reference proteome</keyword>
<evidence type="ECO:0000256" key="4">
    <source>
        <dbReference type="ARBA" id="ARBA00022475"/>
    </source>
</evidence>
<feature type="transmembrane region" description="Helical" evidence="8">
    <location>
        <begin position="243"/>
        <end position="269"/>
    </location>
</feature>
<dbReference type="PANTHER" id="PTHR30472">
    <property type="entry name" value="FERRIC ENTEROBACTIN TRANSPORT SYSTEM PERMEASE PROTEIN"/>
    <property type="match status" value="1"/>
</dbReference>
<dbReference type="Gene3D" id="1.10.3470.10">
    <property type="entry name" value="ABC transporter involved in vitamin B12 uptake, BtuC"/>
    <property type="match status" value="1"/>
</dbReference>
<dbReference type="InterPro" id="IPR037294">
    <property type="entry name" value="ABC_BtuC-like"/>
</dbReference>
<name>A0ABY9KV64_9BACI</name>
<dbReference type="RefSeq" id="WP_348027492.1">
    <property type="nucleotide sequence ID" value="NZ_CP129113.1"/>
</dbReference>
<accession>A0ABY9KV64</accession>
<dbReference type="PANTHER" id="PTHR30472:SF65">
    <property type="entry name" value="SIDEROPHORE TRANSPORT SYSTEM PERMEASE PROTEIN YFIZ-RELATED"/>
    <property type="match status" value="1"/>
</dbReference>
<evidence type="ECO:0000256" key="8">
    <source>
        <dbReference type="SAM" id="Phobius"/>
    </source>
</evidence>
<keyword evidence="7 8" id="KW-0472">Membrane</keyword>
<dbReference type="Pfam" id="PF01032">
    <property type="entry name" value="FecCD"/>
    <property type="match status" value="1"/>
</dbReference>
<dbReference type="Proteomes" id="UP001180087">
    <property type="component" value="Chromosome"/>
</dbReference>
<evidence type="ECO:0000256" key="2">
    <source>
        <dbReference type="ARBA" id="ARBA00007935"/>
    </source>
</evidence>
<keyword evidence="3" id="KW-0813">Transport</keyword>
<reference evidence="9" key="1">
    <citation type="submission" date="2023-06" db="EMBL/GenBank/DDBJ databases">
        <title>A Treasure from Seagulls: Isolation and Description of Aciduricobacillus qingdaonensis gen. nov., sp. nov., a Rare Obligately Uric Acid-utilizing Member in the Family Bacillaceae.</title>
        <authorList>
            <person name="Liu W."/>
            <person name="Wang B."/>
        </authorList>
    </citation>
    <scope>NUCLEOTIDE SEQUENCE</scope>
    <source>
        <strain evidence="9">44XB</strain>
    </source>
</reference>
<feature type="transmembrane region" description="Helical" evidence="8">
    <location>
        <begin position="289"/>
        <end position="307"/>
    </location>
</feature>
<feature type="transmembrane region" description="Helical" evidence="8">
    <location>
        <begin position="202"/>
        <end position="222"/>
    </location>
</feature>
<evidence type="ECO:0000256" key="6">
    <source>
        <dbReference type="ARBA" id="ARBA00022989"/>
    </source>
</evidence>
<protein>
    <submittedName>
        <fullName evidence="9">Iron ABC transporter permease</fullName>
    </submittedName>
</protein>
<dbReference type="EMBL" id="CP129113">
    <property type="protein sequence ID" value="WLV24454.1"/>
    <property type="molecule type" value="Genomic_DNA"/>
</dbReference>
<feature type="transmembrane region" description="Helical" evidence="8">
    <location>
        <begin position="20"/>
        <end position="42"/>
    </location>
</feature>
<organism evidence="9 10">
    <name type="scientific">Aciduricibacillus chroicocephali</name>
    <dbReference type="NCBI Taxonomy" id="3054939"/>
    <lineage>
        <taxon>Bacteria</taxon>
        <taxon>Bacillati</taxon>
        <taxon>Bacillota</taxon>
        <taxon>Bacilli</taxon>
        <taxon>Bacillales</taxon>
        <taxon>Bacillaceae</taxon>
        <taxon>Aciduricibacillus</taxon>
    </lineage>
</organism>
<feature type="transmembrane region" description="Helical" evidence="8">
    <location>
        <begin position="102"/>
        <end position="121"/>
    </location>
</feature>
<feature type="transmembrane region" description="Helical" evidence="8">
    <location>
        <begin position="160"/>
        <end position="182"/>
    </location>
</feature>
<proteinExistence type="inferred from homology"/>
<sequence length="343" mass="36231">MKKRENRHSIESKRGLPFVFKLIAAMCICVAAFLFAIVFGAAHTGVRDVWDALFAANPGKSALIIKELRLPRETAAVLVGAALAVSGAIMQGMTKNPLADPGLFGLTAGANAALAVMVAFLPKANYFYIMIACFIGAGIGALLVFGISALKRGGFTPFRIVLAGAAVSAFLFAVAEGIGLYFKVSRNVSAWTAGGLIGTTWLQIRVIAPFIIVGILVALMMSRQLTILSMDEGIATGLGQRTGFVKVILFIIIVLLSGTAVSLAGNLAFVGLMIPHLVRPFTGSDYRQIIPFCIFAGGAFMLVADTIGRTIQAPFETPVASIVAVIGLPFFLFIVRKGGRAFQ</sequence>
<evidence type="ECO:0000256" key="7">
    <source>
        <dbReference type="ARBA" id="ARBA00023136"/>
    </source>
</evidence>
<evidence type="ECO:0000256" key="5">
    <source>
        <dbReference type="ARBA" id="ARBA00022692"/>
    </source>
</evidence>
<evidence type="ECO:0000313" key="9">
    <source>
        <dbReference type="EMBL" id="WLV24454.1"/>
    </source>
</evidence>
<feature type="transmembrane region" description="Helical" evidence="8">
    <location>
        <begin position="127"/>
        <end position="148"/>
    </location>
</feature>
<comment type="similarity">
    <text evidence="2">Belongs to the binding-protein-dependent transport system permease family. FecCD subfamily.</text>
</comment>
<evidence type="ECO:0000256" key="3">
    <source>
        <dbReference type="ARBA" id="ARBA00022448"/>
    </source>
</evidence>
<evidence type="ECO:0000313" key="10">
    <source>
        <dbReference type="Proteomes" id="UP001180087"/>
    </source>
</evidence>
<evidence type="ECO:0000256" key="1">
    <source>
        <dbReference type="ARBA" id="ARBA00004651"/>
    </source>
</evidence>
<dbReference type="SUPFAM" id="SSF81345">
    <property type="entry name" value="ABC transporter involved in vitamin B12 uptake, BtuC"/>
    <property type="match status" value="1"/>
</dbReference>
<keyword evidence="6 8" id="KW-1133">Transmembrane helix</keyword>
<comment type="subcellular location">
    <subcellularLocation>
        <location evidence="1">Cell membrane</location>
        <topology evidence="1">Multi-pass membrane protein</topology>
    </subcellularLocation>
</comment>
<gene>
    <name evidence="9" type="ORF">QR721_12540</name>
</gene>
<feature type="transmembrane region" description="Helical" evidence="8">
    <location>
        <begin position="319"/>
        <end position="335"/>
    </location>
</feature>
<dbReference type="InterPro" id="IPR000522">
    <property type="entry name" value="ABC_transptr_permease_BtuC"/>
</dbReference>
<dbReference type="CDD" id="cd06550">
    <property type="entry name" value="TM_ABC_iron-siderophores_like"/>
    <property type="match status" value="1"/>
</dbReference>
<keyword evidence="5 8" id="KW-0812">Transmembrane</keyword>
<keyword evidence="4" id="KW-1003">Cell membrane</keyword>